<protein>
    <recommendedName>
        <fullName evidence="2">Reverse transcriptase Ty1/copia-type domain-containing protein</fullName>
    </recommendedName>
</protein>
<comment type="caution">
    <text evidence="3">The sequence shown here is derived from an EMBL/GenBank/DDBJ whole genome shotgun (WGS) entry which is preliminary data.</text>
</comment>
<dbReference type="Pfam" id="PF07727">
    <property type="entry name" value="RVT_2"/>
    <property type="match status" value="1"/>
</dbReference>
<dbReference type="InterPro" id="IPR013103">
    <property type="entry name" value="RVT_2"/>
</dbReference>
<feature type="region of interest" description="Disordered" evidence="1">
    <location>
        <begin position="448"/>
        <end position="469"/>
    </location>
</feature>
<dbReference type="AlphaFoldDB" id="A0A6L2LGS2"/>
<feature type="region of interest" description="Disordered" evidence="1">
    <location>
        <begin position="495"/>
        <end position="554"/>
    </location>
</feature>
<gene>
    <name evidence="3" type="ORF">Tci_031790</name>
</gene>
<evidence type="ECO:0000259" key="2">
    <source>
        <dbReference type="Pfam" id="PF07727"/>
    </source>
</evidence>
<dbReference type="EMBL" id="BKCJ010004235">
    <property type="protein sequence ID" value="GEU59812.1"/>
    <property type="molecule type" value="Genomic_DNA"/>
</dbReference>
<feature type="compositionally biased region" description="Low complexity" evidence="1">
    <location>
        <begin position="538"/>
        <end position="550"/>
    </location>
</feature>
<sequence>MTAGQRKPKGQWTGDKRKAADLDQRLKSLIMYVLLDDQINSDFQDSTDDEENTRDNQEYLNYPKEEFQERSLLAKSKRFFKKGSQRFSKAKVQWVISLKRGIKLRNPQHVLKICKTCGRTVHNTTDHNDIKWFRRCEALQAKKAEVFQAKKAKSSNATISKTPTKRQQTKETYHITFDESSKAIKFLKPSVDDINIAESERYLPDEYVHPYEPSQRHQVDSNDVQYIEPYEIPEPIVTKVDTSLDYDQADQSDQLNQNDHPVQADEILNFLSEEEPKKVFEALKHLGWVDAMQEELNQFNRTKAMLVAQGYNQQEEINYDENFAPVARLEAIRIFLTFATYMNFTVYQMDVKSAFLNGKLKEKVYVKQPSVFESSKFPNHVCKLDKALYGLKQAPRAWYETLLTFLTKHKFVKGKIDNTLFVYKTQTDMILVQIYVVASTFLHSESASGHKASAASTTEADPGKYDPNDSVFKEQEEIKMDDLSKLVPNLDVDFMDLDSPKTGQPIIVEDEEEEEVHTDEDQAEKVHTEDPKETKDASASQPPSPSMSLPTELKELPSKLNDLTREIKELKKHIHELEIGCQGN</sequence>
<feature type="domain" description="Reverse transcriptase Ty1/copia-type" evidence="2">
    <location>
        <begin position="287"/>
        <end position="436"/>
    </location>
</feature>
<organism evidence="3">
    <name type="scientific">Tanacetum cinerariifolium</name>
    <name type="common">Dalmatian daisy</name>
    <name type="synonym">Chrysanthemum cinerariifolium</name>
    <dbReference type="NCBI Taxonomy" id="118510"/>
    <lineage>
        <taxon>Eukaryota</taxon>
        <taxon>Viridiplantae</taxon>
        <taxon>Streptophyta</taxon>
        <taxon>Embryophyta</taxon>
        <taxon>Tracheophyta</taxon>
        <taxon>Spermatophyta</taxon>
        <taxon>Magnoliopsida</taxon>
        <taxon>eudicotyledons</taxon>
        <taxon>Gunneridae</taxon>
        <taxon>Pentapetalae</taxon>
        <taxon>asterids</taxon>
        <taxon>campanulids</taxon>
        <taxon>Asterales</taxon>
        <taxon>Asteraceae</taxon>
        <taxon>Asteroideae</taxon>
        <taxon>Anthemideae</taxon>
        <taxon>Anthemidinae</taxon>
        <taxon>Tanacetum</taxon>
    </lineage>
</organism>
<feature type="compositionally biased region" description="Acidic residues" evidence="1">
    <location>
        <begin position="508"/>
        <end position="518"/>
    </location>
</feature>
<accession>A0A6L2LGS2</accession>
<reference evidence="3" key="1">
    <citation type="journal article" date="2019" name="Sci. Rep.">
        <title>Draft genome of Tanacetum cinerariifolium, the natural source of mosquito coil.</title>
        <authorList>
            <person name="Yamashiro T."/>
            <person name="Shiraishi A."/>
            <person name="Satake H."/>
            <person name="Nakayama K."/>
        </authorList>
    </citation>
    <scope>NUCLEOTIDE SEQUENCE</scope>
</reference>
<feature type="compositionally biased region" description="Basic and acidic residues" evidence="1">
    <location>
        <begin position="519"/>
        <end position="536"/>
    </location>
</feature>
<evidence type="ECO:0000256" key="1">
    <source>
        <dbReference type="SAM" id="MobiDB-lite"/>
    </source>
</evidence>
<name>A0A6L2LGS2_TANCI</name>
<proteinExistence type="predicted"/>
<evidence type="ECO:0000313" key="3">
    <source>
        <dbReference type="EMBL" id="GEU59812.1"/>
    </source>
</evidence>